<dbReference type="RefSeq" id="WP_392008973.1">
    <property type="nucleotide sequence ID" value="NZ_JBIBSS010000003.1"/>
</dbReference>
<dbReference type="EMBL" id="JBICZW010000006">
    <property type="protein sequence ID" value="MFG3189793.1"/>
    <property type="molecule type" value="Genomic_DNA"/>
</dbReference>
<comment type="caution">
    <text evidence="2">The sequence shown here is derived from an EMBL/GenBank/DDBJ whole genome shotgun (WGS) entry which is preliminary data.</text>
</comment>
<accession>A0ABW7BQJ3</accession>
<dbReference type="Proteomes" id="UP001604282">
    <property type="component" value="Unassembled WGS sequence"/>
</dbReference>
<dbReference type="InterPro" id="IPR041664">
    <property type="entry name" value="AAA_16"/>
</dbReference>
<sequence length="203" mass="22068">MGKTRLVRHGLGALDALDGRTVLWATAPPLAEPFPLGPIVDGVRCRVDRAPVGLSPLAGALRPLFPEWARLLPPPLEPLETAGATRHRLFRALAELLDRMAVDVLVLEDAHWADTATLEFLLGLTADGLGHRSLVVTYRPTEVDVVRDGRVVATVPNTGRHADRDRIEGRPVYPYRLDDTGTERCSATTAVDFTGSPDDLNTD</sequence>
<name>A0ABW7BQJ3_9ACTN</name>
<feature type="domain" description="Orc1-like AAA ATPase" evidence="1">
    <location>
        <begin position="1"/>
        <end position="127"/>
    </location>
</feature>
<proteinExistence type="predicted"/>
<evidence type="ECO:0000313" key="2">
    <source>
        <dbReference type="EMBL" id="MFG3189793.1"/>
    </source>
</evidence>
<keyword evidence="3" id="KW-1185">Reference proteome</keyword>
<protein>
    <submittedName>
        <fullName evidence="2">AAA family ATPase</fullName>
    </submittedName>
</protein>
<organism evidence="2 3">
    <name type="scientific">Streptomyces omiyaensis</name>
    <dbReference type="NCBI Taxonomy" id="68247"/>
    <lineage>
        <taxon>Bacteria</taxon>
        <taxon>Bacillati</taxon>
        <taxon>Actinomycetota</taxon>
        <taxon>Actinomycetes</taxon>
        <taxon>Kitasatosporales</taxon>
        <taxon>Streptomycetaceae</taxon>
        <taxon>Streptomyces</taxon>
    </lineage>
</organism>
<dbReference type="Pfam" id="PF13191">
    <property type="entry name" value="AAA_16"/>
    <property type="match status" value="1"/>
</dbReference>
<evidence type="ECO:0000259" key="1">
    <source>
        <dbReference type="Pfam" id="PF13191"/>
    </source>
</evidence>
<reference evidence="2 3" key="1">
    <citation type="submission" date="2024-10" db="EMBL/GenBank/DDBJ databases">
        <title>The Natural Products Discovery Center: Release of the First 8490 Sequenced Strains for Exploring Actinobacteria Biosynthetic Diversity.</title>
        <authorList>
            <person name="Kalkreuter E."/>
            <person name="Kautsar S.A."/>
            <person name="Yang D."/>
            <person name="Bader C.D."/>
            <person name="Teijaro C.N."/>
            <person name="Fluegel L."/>
            <person name="Davis C.M."/>
            <person name="Simpson J.R."/>
            <person name="Lauterbach L."/>
            <person name="Steele A.D."/>
            <person name="Gui C."/>
            <person name="Meng S."/>
            <person name="Li G."/>
            <person name="Viehrig K."/>
            <person name="Ye F."/>
            <person name="Su P."/>
            <person name="Kiefer A.F."/>
            <person name="Nichols A."/>
            <person name="Cepeda A.J."/>
            <person name="Yan W."/>
            <person name="Fan B."/>
            <person name="Jiang Y."/>
            <person name="Adhikari A."/>
            <person name="Zheng C.-J."/>
            <person name="Schuster L."/>
            <person name="Cowan T.M."/>
            <person name="Smanski M.J."/>
            <person name="Chevrette M.G."/>
            <person name="De Carvalho L.P.S."/>
            <person name="Shen B."/>
        </authorList>
    </citation>
    <scope>NUCLEOTIDE SEQUENCE [LARGE SCALE GENOMIC DNA]</scope>
    <source>
        <strain evidence="2 3">NPDC048229</strain>
    </source>
</reference>
<gene>
    <name evidence="2" type="ORF">ACGFYS_12685</name>
</gene>
<evidence type="ECO:0000313" key="3">
    <source>
        <dbReference type="Proteomes" id="UP001604282"/>
    </source>
</evidence>